<name>A0A6J0BDN4_NEOLC</name>
<dbReference type="PANTHER" id="PTHR14553">
    <property type="entry name" value="UNCHARACTERIZED PROTEIN C1ORF50"/>
    <property type="match status" value="1"/>
</dbReference>
<evidence type="ECO:0000256" key="1">
    <source>
        <dbReference type="SAM" id="Coils"/>
    </source>
</evidence>
<dbReference type="GeneID" id="107218752"/>
<feature type="coiled-coil region" evidence="1">
    <location>
        <begin position="64"/>
        <end position="91"/>
    </location>
</feature>
<dbReference type="Proteomes" id="UP000829291">
    <property type="component" value="Chromosome 4"/>
</dbReference>
<sequence>MKRVHAAMELENYSNIPSSKVRLVERNVTPQGVTLVNPSAIAKKAPNDLVMLALEIQKADNFVKANACNKLQIIAEQMKFLQKQAENVLLEAKQHTYLHHAACNFRKQPGHIYHVYMRESEQTYFSMLSPEEWGGDGPPHSYKGSYRLEHDQSWTPVSKMKSKDDELHMIHKILDANQAFSITDDPNRMNIDN</sequence>
<dbReference type="InterPro" id="IPR019534">
    <property type="entry name" value="DUF2452"/>
</dbReference>
<protein>
    <submittedName>
        <fullName evidence="3">Uncharacterized protein C1orf50 homolog isoform X1</fullName>
    </submittedName>
</protein>
<dbReference type="KEGG" id="nlo:107218752"/>
<dbReference type="RefSeq" id="XP_015512262.1">
    <property type="nucleotide sequence ID" value="XM_015656776.2"/>
</dbReference>
<reference evidence="3" key="1">
    <citation type="submission" date="2025-08" db="UniProtKB">
        <authorList>
            <consortium name="RefSeq"/>
        </authorList>
    </citation>
    <scope>IDENTIFICATION</scope>
    <source>
        <tissue evidence="3">Thorax and Abdomen</tissue>
    </source>
</reference>
<proteinExistence type="predicted"/>
<gene>
    <name evidence="3" type="primary">LOC107218752</name>
</gene>
<dbReference type="FunCoup" id="A0A6J0BDN4">
    <property type="interactions" value="70"/>
</dbReference>
<dbReference type="OrthoDB" id="9995764at2759"/>
<dbReference type="InParanoid" id="A0A6J0BDN4"/>
<dbReference type="AlphaFoldDB" id="A0A6J0BDN4"/>
<accession>A0A6J0BDN4</accession>
<dbReference type="PANTHER" id="PTHR14553:SF1">
    <property type="entry name" value="SIMILAR TO CHROMOSOME 1 OPEN READING FRAME 50"/>
    <property type="match status" value="1"/>
</dbReference>
<keyword evidence="2" id="KW-1185">Reference proteome</keyword>
<organism evidence="3">
    <name type="scientific">Neodiprion lecontei</name>
    <name type="common">Redheaded pine sawfly</name>
    <dbReference type="NCBI Taxonomy" id="441921"/>
    <lineage>
        <taxon>Eukaryota</taxon>
        <taxon>Metazoa</taxon>
        <taxon>Ecdysozoa</taxon>
        <taxon>Arthropoda</taxon>
        <taxon>Hexapoda</taxon>
        <taxon>Insecta</taxon>
        <taxon>Pterygota</taxon>
        <taxon>Neoptera</taxon>
        <taxon>Endopterygota</taxon>
        <taxon>Hymenoptera</taxon>
        <taxon>Tenthredinoidea</taxon>
        <taxon>Diprionidae</taxon>
        <taxon>Diprioninae</taxon>
        <taxon>Neodiprion</taxon>
    </lineage>
</organism>
<dbReference type="Pfam" id="PF10504">
    <property type="entry name" value="DUF2452"/>
    <property type="match status" value="1"/>
</dbReference>
<evidence type="ECO:0000313" key="3">
    <source>
        <dbReference type="RefSeq" id="XP_015512262.1"/>
    </source>
</evidence>
<evidence type="ECO:0000313" key="2">
    <source>
        <dbReference type="Proteomes" id="UP000829291"/>
    </source>
</evidence>
<keyword evidence="1" id="KW-0175">Coiled coil</keyword>